<evidence type="ECO:0000256" key="1">
    <source>
        <dbReference type="SAM" id="MobiDB-lite"/>
    </source>
</evidence>
<organism evidence="3 4">
    <name type="scientific">Macrostomum lignano</name>
    <dbReference type="NCBI Taxonomy" id="282301"/>
    <lineage>
        <taxon>Eukaryota</taxon>
        <taxon>Metazoa</taxon>
        <taxon>Spiralia</taxon>
        <taxon>Lophotrochozoa</taxon>
        <taxon>Platyhelminthes</taxon>
        <taxon>Rhabditophora</taxon>
        <taxon>Macrostomorpha</taxon>
        <taxon>Macrostomida</taxon>
        <taxon>Macrostomidae</taxon>
        <taxon>Macrostomum</taxon>
    </lineage>
</organism>
<proteinExistence type="predicted"/>
<feature type="compositionally biased region" description="Low complexity" evidence="1">
    <location>
        <begin position="52"/>
        <end position="66"/>
    </location>
</feature>
<evidence type="ECO:0000313" key="4">
    <source>
        <dbReference type="WBParaSite" id="maker-uti_cns_0000719-snap-gene-1.19-mRNA-1"/>
    </source>
</evidence>
<keyword evidence="2" id="KW-1133">Transmembrane helix</keyword>
<feature type="transmembrane region" description="Helical" evidence="2">
    <location>
        <begin position="16"/>
        <end position="37"/>
    </location>
</feature>
<keyword evidence="2" id="KW-0812">Transmembrane</keyword>
<sequence length="148" mass="15762">MRSLAEFTNNSQLCGFIMLLTVAGCILVLALFIILCVPRCVKANKYRVFTPQSESPVQTQPTTPTFPLLPPSIEASSATPALDSSNSSNFGGSHGSRWPSSQLLLDPTAAMLEPAARFLIPRVRLATPEAAPPSGVILGELGRGVWDP</sequence>
<protein>
    <submittedName>
        <fullName evidence="4">Family with sequence similarity 189 member A1</fullName>
    </submittedName>
</protein>
<evidence type="ECO:0000256" key="2">
    <source>
        <dbReference type="SAM" id="Phobius"/>
    </source>
</evidence>
<keyword evidence="3" id="KW-1185">Reference proteome</keyword>
<name>A0A1I8G2P4_9PLAT</name>
<feature type="compositionally biased region" description="Polar residues" evidence="1">
    <location>
        <begin position="74"/>
        <end position="83"/>
    </location>
</feature>
<dbReference type="Proteomes" id="UP000095280">
    <property type="component" value="Unplaced"/>
</dbReference>
<keyword evidence="2" id="KW-0472">Membrane</keyword>
<dbReference type="AlphaFoldDB" id="A0A1I8G2P4"/>
<reference evidence="4" key="1">
    <citation type="submission" date="2016-11" db="UniProtKB">
        <authorList>
            <consortium name="WormBaseParasite"/>
        </authorList>
    </citation>
    <scope>IDENTIFICATION</scope>
</reference>
<dbReference type="WBParaSite" id="maker-uti_cns_0000719-snap-gene-1.19-mRNA-1">
    <property type="protein sequence ID" value="maker-uti_cns_0000719-snap-gene-1.19-mRNA-1"/>
    <property type="gene ID" value="maker-uti_cns_0000719-snap-gene-1.19"/>
</dbReference>
<accession>A0A1I8G2P4</accession>
<dbReference type="PROSITE" id="PS51257">
    <property type="entry name" value="PROKAR_LIPOPROTEIN"/>
    <property type="match status" value="1"/>
</dbReference>
<evidence type="ECO:0000313" key="3">
    <source>
        <dbReference type="Proteomes" id="UP000095280"/>
    </source>
</evidence>
<feature type="region of interest" description="Disordered" evidence="1">
    <location>
        <begin position="52"/>
        <end position="95"/>
    </location>
</feature>